<sequence>MTTLVSQIPVESHVYEFPRNCEAFSVFQALTNDHGEQSVFLLDSITDIKSKYCSSIIGFRPLISVRVKQNRAFIEGEEVLAKAIRQRLSEADFSLTDIQTRVPRMLRMIRGQFQQKNSQIPPYGFGFLGFFGYDSIRFVENIPDSNIDDRDIDDIHLQIHQVVMQFDRDVIKVIITDIPGIDTPTIQQLESYLHPYEAPVFEGYEKEALRVVHDVPFETFIQNIEKAKEYIVAGDIFQIVISQRSQVLGNIDAQEVYYRLKQLNPSPYMFYVNYGDYLIFGASPEVQVRLENGQAMMKPIAGTSKGKGATVDENVRLRYMLQVDEKERAEHLMLVDLCRNDLGRVCDAGSVHVEKFMEVEEYSHVFHMVSTVTGQVKAEMDLFDVFFSTFPAGTLSGAPKIRAMEIIDELETLRRGPYGGVIGCFDFQGNMNTAIIIRTVVYKNGVCYLQSGAGIVYDSDPVQEWNECGHKLAALRATIL</sequence>
<dbReference type="InterPro" id="IPR005801">
    <property type="entry name" value="ADC_synthase"/>
</dbReference>
<feature type="domain" description="Chorismate-utilising enzyme C-terminal" evidence="1">
    <location>
        <begin position="218"/>
        <end position="471"/>
    </location>
</feature>
<evidence type="ECO:0000259" key="2">
    <source>
        <dbReference type="Pfam" id="PF04715"/>
    </source>
</evidence>
<evidence type="ECO:0000313" key="3">
    <source>
        <dbReference type="EMBL" id="UOF89113.1"/>
    </source>
</evidence>
<keyword evidence="4" id="KW-1185">Reference proteome</keyword>
<accession>A0ABY4CF24</accession>
<dbReference type="InterPro" id="IPR019999">
    <property type="entry name" value="Anth_synth_I-like"/>
</dbReference>
<dbReference type="Pfam" id="PF04715">
    <property type="entry name" value="Anth_synt_I_N"/>
    <property type="match status" value="1"/>
</dbReference>
<feature type="domain" description="Anthranilate synthase component I N-terminal" evidence="2">
    <location>
        <begin position="25"/>
        <end position="168"/>
    </location>
</feature>
<dbReference type="PANTHER" id="PTHR11236">
    <property type="entry name" value="AMINOBENZOATE/ANTHRANILATE SYNTHASE"/>
    <property type="match status" value="1"/>
</dbReference>
<protein>
    <submittedName>
        <fullName evidence="3">Anthranilate synthase component I family protein</fullName>
    </submittedName>
</protein>
<dbReference type="InterPro" id="IPR015890">
    <property type="entry name" value="Chorismate_C"/>
</dbReference>
<reference evidence="3" key="1">
    <citation type="submission" date="2021-12" db="EMBL/GenBank/DDBJ databases">
        <title>Alicyclobacillaceae gen. nov., sp. nov., isolated from chalcocite enrichment system.</title>
        <authorList>
            <person name="Jiang Z."/>
        </authorList>
    </citation>
    <scope>NUCLEOTIDE SEQUENCE</scope>
    <source>
        <strain evidence="3">MYW30-H2</strain>
    </source>
</reference>
<dbReference type="PANTHER" id="PTHR11236:SF9">
    <property type="entry name" value="ANTHRANILATE SYNTHASE COMPONENT 1"/>
    <property type="match status" value="1"/>
</dbReference>
<dbReference type="Proteomes" id="UP000830167">
    <property type="component" value="Chromosome"/>
</dbReference>
<gene>
    <name evidence="3" type="ORF">LSG31_14435</name>
</gene>
<dbReference type="InterPro" id="IPR006805">
    <property type="entry name" value="Anth_synth_I_N"/>
</dbReference>
<evidence type="ECO:0000313" key="4">
    <source>
        <dbReference type="Proteomes" id="UP000830167"/>
    </source>
</evidence>
<name>A0ABY4CF24_9BACL</name>
<dbReference type="PRINTS" id="PR00095">
    <property type="entry name" value="ANTSNTHASEI"/>
</dbReference>
<dbReference type="SUPFAM" id="SSF56322">
    <property type="entry name" value="ADC synthase"/>
    <property type="match status" value="1"/>
</dbReference>
<organism evidence="3 4">
    <name type="scientific">Fodinisporobacter ferrooxydans</name>
    <dbReference type="NCBI Taxonomy" id="2901836"/>
    <lineage>
        <taxon>Bacteria</taxon>
        <taxon>Bacillati</taxon>
        <taxon>Bacillota</taxon>
        <taxon>Bacilli</taxon>
        <taxon>Bacillales</taxon>
        <taxon>Alicyclobacillaceae</taxon>
        <taxon>Fodinisporobacter</taxon>
    </lineage>
</organism>
<dbReference type="Gene3D" id="3.60.120.10">
    <property type="entry name" value="Anthranilate synthase"/>
    <property type="match status" value="1"/>
</dbReference>
<dbReference type="EMBL" id="CP089291">
    <property type="protein sequence ID" value="UOF89113.1"/>
    <property type="molecule type" value="Genomic_DNA"/>
</dbReference>
<evidence type="ECO:0000259" key="1">
    <source>
        <dbReference type="Pfam" id="PF00425"/>
    </source>
</evidence>
<dbReference type="RefSeq" id="WP_347435793.1">
    <property type="nucleotide sequence ID" value="NZ_CP089291.1"/>
</dbReference>
<proteinExistence type="predicted"/>
<dbReference type="Pfam" id="PF00425">
    <property type="entry name" value="Chorismate_bind"/>
    <property type="match status" value="1"/>
</dbReference>